<dbReference type="InterPro" id="IPR003439">
    <property type="entry name" value="ABC_transporter-like_ATP-bd"/>
</dbReference>
<evidence type="ECO:0000256" key="2">
    <source>
        <dbReference type="ARBA" id="ARBA00022475"/>
    </source>
</evidence>
<dbReference type="InterPro" id="IPR027417">
    <property type="entry name" value="P-loop_NTPase"/>
</dbReference>
<keyword evidence="3" id="KW-0547">Nucleotide-binding</keyword>
<dbReference type="CDD" id="cd03293">
    <property type="entry name" value="ABC_NrtD_SsuB_transporters"/>
    <property type="match status" value="1"/>
</dbReference>
<reference evidence="8 9" key="1">
    <citation type="submission" date="2024-04" db="EMBL/GenBank/DDBJ databases">
        <title>draft genome sequnece of Paenibacillus filicis.</title>
        <authorList>
            <person name="Kim D.-U."/>
        </authorList>
    </citation>
    <scope>NUCLEOTIDE SEQUENCE [LARGE SCALE GENOMIC DNA]</scope>
    <source>
        <strain evidence="8 9">KACC14197</strain>
    </source>
</reference>
<protein>
    <submittedName>
        <fullName evidence="8">ATP-binding cassette domain-containing protein</fullName>
    </submittedName>
</protein>
<dbReference type="SUPFAM" id="SSF52540">
    <property type="entry name" value="P-loop containing nucleoside triphosphate hydrolases"/>
    <property type="match status" value="1"/>
</dbReference>
<dbReference type="Pfam" id="PF00005">
    <property type="entry name" value="ABC_tran"/>
    <property type="match status" value="1"/>
</dbReference>
<evidence type="ECO:0000256" key="1">
    <source>
        <dbReference type="ARBA" id="ARBA00022448"/>
    </source>
</evidence>
<comment type="caution">
    <text evidence="8">The sequence shown here is derived from an EMBL/GenBank/DDBJ whole genome shotgun (WGS) entry which is preliminary data.</text>
</comment>
<dbReference type="InterPro" id="IPR050166">
    <property type="entry name" value="ABC_transporter_ATP-bind"/>
</dbReference>
<accession>A0ABU9DCF4</accession>
<evidence type="ECO:0000256" key="5">
    <source>
        <dbReference type="ARBA" id="ARBA00022967"/>
    </source>
</evidence>
<dbReference type="GO" id="GO:0005524">
    <property type="term" value="F:ATP binding"/>
    <property type="evidence" value="ECO:0007669"/>
    <property type="project" value="UniProtKB-KW"/>
</dbReference>
<evidence type="ECO:0000256" key="4">
    <source>
        <dbReference type="ARBA" id="ARBA00022840"/>
    </source>
</evidence>
<keyword evidence="6" id="KW-0472">Membrane</keyword>
<dbReference type="SMART" id="SM00382">
    <property type="entry name" value="AAA"/>
    <property type="match status" value="1"/>
</dbReference>
<feature type="domain" description="ABC transporter" evidence="7">
    <location>
        <begin position="10"/>
        <end position="231"/>
    </location>
</feature>
<proteinExistence type="predicted"/>
<dbReference type="PANTHER" id="PTHR42788">
    <property type="entry name" value="TAURINE IMPORT ATP-BINDING PROTEIN-RELATED"/>
    <property type="match status" value="1"/>
</dbReference>
<evidence type="ECO:0000313" key="9">
    <source>
        <dbReference type="Proteomes" id="UP001469365"/>
    </source>
</evidence>
<keyword evidence="9" id="KW-1185">Reference proteome</keyword>
<name>A0ABU9DCF4_9BACL</name>
<evidence type="ECO:0000256" key="3">
    <source>
        <dbReference type="ARBA" id="ARBA00022741"/>
    </source>
</evidence>
<dbReference type="InterPro" id="IPR017871">
    <property type="entry name" value="ABC_transporter-like_CS"/>
</dbReference>
<dbReference type="Proteomes" id="UP001469365">
    <property type="component" value="Unassembled WGS sequence"/>
</dbReference>
<keyword evidence="2" id="KW-1003">Cell membrane</keyword>
<dbReference type="RefSeq" id="WP_341413585.1">
    <property type="nucleotide sequence ID" value="NZ_JBBPCC010000001.1"/>
</dbReference>
<gene>
    <name evidence="8" type="ORF">WMW72_01240</name>
</gene>
<dbReference type="PROSITE" id="PS00211">
    <property type="entry name" value="ABC_TRANSPORTER_1"/>
    <property type="match status" value="1"/>
</dbReference>
<dbReference type="InterPro" id="IPR003593">
    <property type="entry name" value="AAA+_ATPase"/>
</dbReference>
<dbReference type="Gene3D" id="3.40.50.300">
    <property type="entry name" value="P-loop containing nucleotide triphosphate hydrolases"/>
    <property type="match status" value="1"/>
</dbReference>
<dbReference type="PANTHER" id="PTHR42788:SF17">
    <property type="entry name" value="ALIPHATIC SULFONATES IMPORT ATP-BINDING PROTEIN SSUB"/>
    <property type="match status" value="1"/>
</dbReference>
<dbReference type="EMBL" id="JBBPCC010000001">
    <property type="protein sequence ID" value="MEK8126531.1"/>
    <property type="molecule type" value="Genomic_DNA"/>
</dbReference>
<evidence type="ECO:0000256" key="6">
    <source>
        <dbReference type="ARBA" id="ARBA00023136"/>
    </source>
</evidence>
<keyword evidence="1" id="KW-0813">Transport</keyword>
<keyword evidence="5" id="KW-1278">Translocase</keyword>
<organism evidence="8 9">
    <name type="scientific">Paenibacillus filicis</name>
    <dbReference type="NCBI Taxonomy" id="669464"/>
    <lineage>
        <taxon>Bacteria</taxon>
        <taxon>Bacillati</taxon>
        <taxon>Bacillota</taxon>
        <taxon>Bacilli</taxon>
        <taxon>Bacillales</taxon>
        <taxon>Paenibacillaceae</taxon>
        <taxon>Paenibacillus</taxon>
    </lineage>
</organism>
<sequence length="258" mass="28433">MHQSKPGSHIHIRNVSKSFDQQPVLSDINVTIEPGEFVAIVGQSGCGKSTLLRLIAGLDQPSTGFLSLDNQTTDTMHQDTRFLFQEARLLPWKRVLDNVRIGAAGKDRASAAEALAMVGLAERGGDWPRVLSGGQKQRVSLARALVSRPRLLLLDEPLGALDALTRIEMQQLIEQLWLKHGFTVILVTHDVSEAVALADRVLLIEQGNIALDISITLARPRERDSGFAHFESLILNRVLKKNPRDAELAQAKKLSYSI</sequence>
<keyword evidence="4 8" id="KW-0067">ATP-binding</keyword>
<evidence type="ECO:0000259" key="7">
    <source>
        <dbReference type="PROSITE" id="PS50893"/>
    </source>
</evidence>
<dbReference type="PROSITE" id="PS50893">
    <property type="entry name" value="ABC_TRANSPORTER_2"/>
    <property type="match status" value="1"/>
</dbReference>
<evidence type="ECO:0000313" key="8">
    <source>
        <dbReference type="EMBL" id="MEK8126531.1"/>
    </source>
</evidence>